<gene>
    <name evidence="2" type="ORF">B0H67DRAFT_667837</name>
</gene>
<reference evidence="2" key="1">
    <citation type="submission" date="2023-06" db="EMBL/GenBank/DDBJ databases">
        <title>Genome-scale phylogeny and comparative genomics of the fungal order Sordariales.</title>
        <authorList>
            <consortium name="Lawrence Berkeley National Laboratory"/>
            <person name="Hensen N."/>
            <person name="Bonometti L."/>
            <person name="Westerberg I."/>
            <person name="Brannstrom I.O."/>
            <person name="Guillou S."/>
            <person name="Cros-Aarteil S."/>
            <person name="Calhoun S."/>
            <person name="Haridas S."/>
            <person name="Kuo A."/>
            <person name="Mondo S."/>
            <person name="Pangilinan J."/>
            <person name="Riley R."/>
            <person name="Labutti K."/>
            <person name="Andreopoulos B."/>
            <person name="Lipzen A."/>
            <person name="Chen C."/>
            <person name="Yanf M."/>
            <person name="Daum C."/>
            <person name="Ng V."/>
            <person name="Clum A."/>
            <person name="Steindorff A."/>
            <person name="Ohm R."/>
            <person name="Martin F."/>
            <person name="Silar P."/>
            <person name="Natvig D."/>
            <person name="Lalanne C."/>
            <person name="Gautier V."/>
            <person name="Ament-Velasquez S.L."/>
            <person name="Kruys A."/>
            <person name="Hutchinson M.I."/>
            <person name="Powell A.J."/>
            <person name="Barry K."/>
            <person name="Miller A.N."/>
            <person name="Grigoriev I.V."/>
            <person name="Debuchy R."/>
            <person name="Gladieux P."/>
            <person name="Thoren M.H."/>
            <person name="Johannesson H."/>
        </authorList>
    </citation>
    <scope>NUCLEOTIDE SEQUENCE</scope>
    <source>
        <strain evidence="2">SMH4607-1</strain>
    </source>
</reference>
<dbReference type="EMBL" id="JAUKUA010000005">
    <property type="protein sequence ID" value="KAK0710852.1"/>
    <property type="molecule type" value="Genomic_DNA"/>
</dbReference>
<accession>A0AA40A7P8</accession>
<dbReference type="PANTHER" id="PTHR33112:SF13">
    <property type="entry name" value="HETEROKARYON INCOMPATIBILITY DOMAIN-CONTAINING PROTEIN"/>
    <property type="match status" value="1"/>
</dbReference>
<keyword evidence="3" id="KW-1185">Reference proteome</keyword>
<organism evidence="2 3">
    <name type="scientific">Lasiosphaeris hirsuta</name>
    <dbReference type="NCBI Taxonomy" id="260670"/>
    <lineage>
        <taxon>Eukaryota</taxon>
        <taxon>Fungi</taxon>
        <taxon>Dikarya</taxon>
        <taxon>Ascomycota</taxon>
        <taxon>Pezizomycotina</taxon>
        <taxon>Sordariomycetes</taxon>
        <taxon>Sordariomycetidae</taxon>
        <taxon>Sordariales</taxon>
        <taxon>Lasiosphaeriaceae</taxon>
        <taxon>Lasiosphaeris</taxon>
    </lineage>
</organism>
<comment type="caution">
    <text evidence="2">The sequence shown here is derived from an EMBL/GenBank/DDBJ whole genome shotgun (WGS) entry which is preliminary data.</text>
</comment>
<evidence type="ECO:0000313" key="2">
    <source>
        <dbReference type="EMBL" id="KAK0710852.1"/>
    </source>
</evidence>
<dbReference type="PANTHER" id="PTHR33112">
    <property type="entry name" value="DOMAIN PROTEIN, PUTATIVE-RELATED"/>
    <property type="match status" value="1"/>
</dbReference>
<evidence type="ECO:0000313" key="3">
    <source>
        <dbReference type="Proteomes" id="UP001172102"/>
    </source>
</evidence>
<protein>
    <submittedName>
        <fullName evidence="2">Heterokaryon incompatibility protein-domain-containing protein</fullName>
    </submittedName>
</protein>
<dbReference type="InterPro" id="IPR010730">
    <property type="entry name" value="HET"/>
</dbReference>
<feature type="domain" description="Heterokaryon incompatibility" evidence="1">
    <location>
        <begin position="112"/>
        <end position="267"/>
    </location>
</feature>
<evidence type="ECO:0000259" key="1">
    <source>
        <dbReference type="Pfam" id="PF06985"/>
    </source>
</evidence>
<name>A0AA40A7P8_9PEZI</name>
<dbReference type="Pfam" id="PF06985">
    <property type="entry name" value="HET"/>
    <property type="match status" value="1"/>
</dbReference>
<dbReference type="AlphaFoldDB" id="A0AA40A7P8"/>
<sequence>MDVCSGVVYKIHQDEHSKYLDNSFKTYATDNDNAIDVPDCWETVPVSRRTSPATNSGAALETIQAWLKECLSGIDPYCTSPVEARLPTRVIDVRLTDGVVSLVESRGAVASYIYLSHCWGLAQIITTTRSTLQDRKAGILEDALSNTFRDAIWLTRCLGIPYIWIDSLCILQDDRRDWELESARMSEVYSNSYLTIAATASRYGHGGLFREAPDFPVHGTTHDGSEFTLYFRERIDHHLEEIHDPGEVGHPTLYHYPLLTRAWVYQERMLSTRVLHFGHHELFFECRSGVQCECGQIAFHGSSDAAPAAVTKIPHDDALGSPPPVRDVFISTAAYYVARFWRTMVSSYAYACLGLTKPSDRLPAMGGLAKHMAARRKNSAYLAGLWEDAISDDLLWSVCTPSTMKKARPYPPTAPTWSWASVATFVLYSDEILSWDPDGPGAEEPRRPCEHFARVGGFGDVPGAVDEFGAIKEGRITISGALATGVLGREVKEGKDGEEVIANYVVFGGEPGPGQTLPGSEVSCLRMSRLQVGGTDIHVSLVLRPVVKLGSGSDKKVVSERIGTIRINAGLTPAVAESVGLVYGSAAETGVLII</sequence>
<dbReference type="Proteomes" id="UP001172102">
    <property type="component" value="Unassembled WGS sequence"/>
</dbReference>
<proteinExistence type="predicted"/>